<dbReference type="InterPro" id="IPR029063">
    <property type="entry name" value="SAM-dependent_MTases_sf"/>
</dbReference>
<accession>A0AAV4QK60</accession>
<dbReference type="SUPFAM" id="SSF53335">
    <property type="entry name" value="S-adenosyl-L-methionine-dependent methyltransferases"/>
    <property type="match status" value="1"/>
</dbReference>
<gene>
    <name evidence="1" type="primary">AVEN_210947_1</name>
    <name evidence="1" type="ORF">CDAR_266761</name>
</gene>
<dbReference type="EMBL" id="BPLQ01004675">
    <property type="protein sequence ID" value="GIY09694.1"/>
    <property type="molecule type" value="Genomic_DNA"/>
</dbReference>
<proteinExistence type="predicted"/>
<sequence>MEEMDLEICEFYFEAITKLLTKENRRENLKEVRVYLSRFPNSSDALNEGSKTRKRKERRLLRGTLCYRIAYMYRNSSCMSSAVAYHFKNLMRQNAGTIKQLWQKNGILRICSLGGGAPSDVVALVKVLDQDLGYRMSGDIHVTVVDIDENWRSTCVTVLQCLNRFKNNDKKIKFIQADVSAFGGEVTDAIKSAHIVSTVKFFSECQGGTKKQKTQFRKNMFQKIYNLVQPESILFLLDCPDKGVIEICGGVSKALPESHILCDQPQDSHKMDSAALEMHNKLYYKLFRSAMYHSSMDLFFTAWQKTEIPPLTDSVFLKVLCEKYEDFKTCLGRKKTRPEQGGAESKRSESDAHKNWKQIFSAEMKIVGWNRNKIRKTIFVTEKKVLQKYKK</sequence>
<comment type="caution">
    <text evidence="1">The sequence shown here is derived from an EMBL/GenBank/DDBJ whole genome shotgun (WGS) entry which is preliminary data.</text>
</comment>
<dbReference type="Proteomes" id="UP001054837">
    <property type="component" value="Unassembled WGS sequence"/>
</dbReference>
<protein>
    <submittedName>
        <fullName evidence="1">Uncharacterized protein</fullName>
    </submittedName>
</protein>
<organism evidence="1 2">
    <name type="scientific">Caerostris darwini</name>
    <dbReference type="NCBI Taxonomy" id="1538125"/>
    <lineage>
        <taxon>Eukaryota</taxon>
        <taxon>Metazoa</taxon>
        <taxon>Ecdysozoa</taxon>
        <taxon>Arthropoda</taxon>
        <taxon>Chelicerata</taxon>
        <taxon>Arachnida</taxon>
        <taxon>Araneae</taxon>
        <taxon>Araneomorphae</taxon>
        <taxon>Entelegynae</taxon>
        <taxon>Araneoidea</taxon>
        <taxon>Araneidae</taxon>
        <taxon>Caerostris</taxon>
    </lineage>
</organism>
<evidence type="ECO:0000313" key="1">
    <source>
        <dbReference type="EMBL" id="GIY09694.1"/>
    </source>
</evidence>
<keyword evidence="2" id="KW-1185">Reference proteome</keyword>
<evidence type="ECO:0000313" key="2">
    <source>
        <dbReference type="Proteomes" id="UP001054837"/>
    </source>
</evidence>
<reference evidence="1 2" key="1">
    <citation type="submission" date="2021-06" db="EMBL/GenBank/DDBJ databases">
        <title>Caerostris darwini draft genome.</title>
        <authorList>
            <person name="Kono N."/>
            <person name="Arakawa K."/>
        </authorList>
    </citation>
    <scope>NUCLEOTIDE SEQUENCE [LARGE SCALE GENOMIC DNA]</scope>
</reference>
<name>A0AAV4QK60_9ARAC</name>
<dbReference type="AlphaFoldDB" id="A0AAV4QK60"/>